<evidence type="ECO:0000313" key="10">
    <source>
        <dbReference type="Proteomes" id="UP001501323"/>
    </source>
</evidence>
<accession>A0ABP9DRS7</accession>
<evidence type="ECO:0000313" key="9">
    <source>
        <dbReference type="EMBL" id="GAA4858065.1"/>
    </source>
</evidence>
<keyword evidence="7" id="KW-0998">Cell outer membrane</keyword>
<gene>
    <name evidence="9" type="ORF">GCM10023332_07320</name>
</gene>
<evidence type="ECO:0000256" key="1">
    <source>
        <dbReference type="ARBA" id="ARBA00004571"/>
    </source>
</evidence>
<feature type="chain" id="PRO_5046737019" evidence="8">
    <location>
        <begin position="29"/>
        <end position="445"/>
    </location>
</feature>
<dbReference type="InterPro" id="IPR005017">
    <property type="entry name" value="OMPP1/FadL/TodX"/>
</dbReference>
<protein>
    <submittedName>
        <fullName evidence="9">Outer membrane protein transport protein</fullName>
    </submittedName>
</protein>
<comment type="caution">
    <text evidence="9">The sequence shown here is derived from an EMBL/GenBank/DDBJ whole genome shotgun (WGS) entry which is preliminary data.</text>
</comment>
<evidence type="ECO:0000256" key="3">
    <source>
        <dbReference type="ARBA" id="ARBA00022452"/>
    </source>
</evidence>
<name>A0ABP9DRS7_9GAMM</name>
<dbReference type="PANTHER" id="PTHR35093">
    <property type="entry name" value="OUTER MEMBRANE PROTEIN NMB0088-RELATED"/>
    <property type="match status" value="1"/>
</dbReference>
<comment type="subcellular location">
    <subcellularLocation>
        <location evidence="1">Cell outer membrane</location>
        <topology evidence="1">Multi-pass membrane protein</topology>
    </subcellularLocation>
</comment>
<evidence type="ECO:0000256" key="8">
    <source>
        <dbReference type="SAM" id="SignalP"/>
    </source>
</evidence>
<sequence length="445" mass="46399">MQAQTRLILLSALALGIPAALVQGPVHAAGFQLKENSVKAMGRAFAGTAAARGDASVVANNPAAMGGFGQRTVQVDLTAVDVSAQFSGGGTTAFGTPLAGGDGGNAGDIAAIPAFSAIFPIGDSGLTIGAMVSAPFGLKTEYDRNWVGRYHAVESDLKVVDLTLSASYDITDRFSVGLGFIYEHAEATLSNAIDFGASLAAGGVPGFAPQSADGFAEVTGDDNGTGWIAGVHWRPTDRLAIGYSHRSEIDHDLAGTADFTVPGNVATVLAATGQAAAFTDQGAVAPLTNPSIDTLSVSYAFSDRFTLMADWSRTGWSTLEDVTIYRSNGAVLSNEEFNWADTSFFSVGAEFKVSDALTLRAGLARDETPTNDANRSPRLPDQDRDWISVGLTWTASDALEVSGGYTHIRLDDPTINGVVSSSGTRLTGRYDSDVNLFGIAAQYRF</sequence>
<keyword evidence="10" id="KW-1185">Reference proteome</keyword>
<dbReference type="Proteomes" id="UP001501323">
    <property type="component" value="Unassembled WGS sequence"/>
</dbReference>
<evidence type="ECO:0000256" key="7">
    <source>
        <dbReference type="ARBA" id="ARBA00023237"/>
    </source>
</evidence>
<dbReference type="EMBL" id="BAABJY010000001">
    <property type="protein sequence ID" value="GAA4858065.1"/>
    <property type="molecule type" value="Genomic_DNA"/>
</dbReference>
<organism evidence="9 10">
    <name type="scientific">Luteimonas vadosa</name>
    <dbReference type="NCBI Taxonomy" id="1165507"/>
    <lineage>
        <taxon>Bacteria</taxon>
        <taxon>Pseudomonadati</taxon>
        <taxon>Pseudomonadota</taxon>
        <taxon>Gammaproteobacteria</taxon>
        <taxon>Lysobacterales</taxon>
        <taxon>Lysobacteraceae</taxon>
        <taxon>Luteimonas</taxon>
    </lineage>
</organism>
<keyword evidence="4" id="KW-0812">Transmembrane</keyword>
<dbReference type="Pfam" id="PF03349">
    <property type="entry name" value="Toluene_X"/>
    <property type="match status" value="1"/>
</dbReference>
<dbReference type="Gene3D" id="2.40.160.60">
    <property type="entry name" value="Outer membrane protein transport protein (OMPP1/FadL/TodX)"/>
    <property type="match status" value="1"/>
</dbReference>
<keyword evidence="3" id="KW-1134">Transmembrane beta strand</keyword>
<dbReference type="SUPFAM" id="SSF56935">
    <property type="entry name" value="Porins"/>
    <property type="match status" value="1"/>
</dbReference>
<reference evidence="10" key="1">
    <citation type="journal article" date="2019" name="Int. J. Syst. Evol. Microbiol.">
        <title>The Global Catalogue of Microorganisms (GCM) 10K type strain sequencing project: providing services to taxonomists for standard genome sequencing and annotation.</title>
        <authorList>
            <consortium name="The Broad Institute Genomics Platform"/>
            <consortium name="The Broad Institute Genome Sequencing Center for Infectious Disease"/>
            <person name="Wu L."/>
            <person name="Ma J."/>
        </authorList>
    </citation>
    <scope>NUCLEOTIDE SEQUENCE [LARGE SCALE GENOMIC DNA]</scope>
    <source>
        <strain evidence="10">JCM 18392</strain>
    </source>
</reference>
<evidence type="ECO:0000256" key="2">
    <source>
        <dbReference type="ARBA" id="ARBA00008163"/>
    </source>
</evidence>
<dbReference type="RefSeq" id="WP_345294135.1">
    <property type="nucleotide sequence ID" value="NZ_BAABJY010000001.1"/>
</dbReference>
<evidence type="ECO:0000256" key="4">
    <source>
        <dbReference type="ARBA" id="ARBA00022692"/>
    </source>
</evidence>
<comment type="similarity">
    <text evidence="2">Belongs to the OmpP1/FadL family.</text>
</comment>
<proteinExistence type="inferred from homology"/>
<dbReference type="PANTHER" id="PTHR35093:SF3">
    <property type="entry name" value="LONG-CHAIN FATTY ACID TRANSPORT PROTEIN"/>
    <property type="match status" value="1"/>
</dbReference>
<evidence type="ECO:0000256" key="6">
    <source>
        <dbReference type="ARBA" id="ARBA00023136"/>
    </source>
</evidence>
<keyword evidence="5 8" id="KW-0732">Signal</keyword>
<evidence type="ECO:0000256" key="5">
    <source>
        <dbReference type="ARBA" id="ARBA00022729"/>
    </source>
</evidence>
<keyword evidence="6" id="KW-0472">Membrane</keyword>
<feature type="signal peptide" evidence="8">
    <location>
        <begin position="1"/>
        <end position="28"/>
    </location>
</feature>